<accession>A0A4Y8SF65</accession>
<evidence type="ECO:0000256" key="1">
    <source>
        <dbReference type="SAM" id="SignalP"/>
    </source>
</evidence>
<keyword evidence="3" id="KW-1185">Reference proteome</keyword>
<feature type="signal peptide" evidence="1">
    <location>
        <begin position="1"/>
        <end position="22"/>
    </location>
</feature>
<organism evidence="2 3">
    <name type="scientific">Mucilaginibacter psychrotolerans</name>
    <dbReference type="NCBI Taxonomy" id="1524096"/>
    <lineage>
        <taxon>Bacteria</taxon>
        <taxon>Pseudomonadati</taxon>
        <taxon>Bacteroidota</taxon>
        <taxon>Sphingobacteriia</taxon>
        <taxon>Sphingobacteriales</taxon>
        <taxon>Sphingobacteriaceae</taxon>
        <taxon>Mucilaginibacter</taxon>
    </lineage>
</organism>
<evidence type="ECO:0000313" key="2">
    <source>
        <dbReference type="EMBL" id="TFF37084.1"/>
    </source>
</evidence>
<dbReference type="Pfam" id="PF26622">
    <property type="entry name" value="DUF8199"/>
    <property type="match status" value="1"/>
</dbReference>
<keyword evidence="1" id="KW-0732">Signal</keyword>
<dbReference type="PROSITE" id="PS51257">
    <property type="entry name" value="PROKAR_LIPOPROTEIN"/>
    <property type="match status" value="1"/>
</dbReference>
<dbReference type="RefSeq" id="WP_133231542.1">
    <property type="nucleotide sequence ID" value="NZ_SOZE01000012.1"/>
</dbReference>
<dbReference type="EMBL" id="SOZE01000012">
    <property type="protein sequence ID" value="TFF37084.1"/>
    <property type="molecule type" value="Genomic_DNA"/>
</dbReference>
<feature type="chain" id="PRO_5021303837" description="DUF2946 domain-containing protein" evidence="1">
    <location>
        <begin position="23"/>
        <end position="146"/>
    </location>
</feature>
<sequence>MKKLRASFIIAFYLLLSTGAYACMLHCSTEYLFSLFTVTQQTDAHAMHGMEEPHKHSEAKAAEPKEDCGDDCNCCYRHGVYTVRENFTPPADFEVLVAIYELPPLPKDIPFTCPAAVANGVVWPKSTGPPITSKEPIYILTRTLLI</sequence>
<dbReference type="OrthoDB" id="798836at2"/>
<dbReference type="InterPro" id="IPR058512">
    <property type="entry name" value="DUF8199"/>
</dbReference>
<comment type="caution">
    <text evidence="2">The sequence shown here is derived from an EMBL/GenBank/DDBJ whole genome shotgun (WGS) entry which is preliminary data.</text>
</comment>
<name>A0A4Y8SF65_9SPHI</name>
<evidence type="ECO:0008006" key="4">
    <source>
        <dbReference type="Google" id="ProtNLM"/>
    </source>
</evidence>
<dbReference type="Proteomes" id="UP000297540">
    <property type="component" value="Unassembled WGS sequence"/>
</dbReference>
<reference evidence="2 3" key="1">
    <citation type="journal article" date="2017" name="Int. J. Syst. Evol. Microbiol.">
        <title>Mucilaginibacterpsychrotolerans sp. nov., isolated from peatlands.</title>
        <authorList>
            <person name="Deng Y."/>
            <person name="Shen L."/>
            <person name="Xu B."/>
            <person name="Liu Y."/>
            <person name="Gu Z."/>
            <person name="Liu H."/>
            <person name="Zhou Y."/>
        </authorList>
    </citation>
    <scope>NUCLEOTIDE SEQUENCE [LARGE SCALE GENOMIC DNA]</scope>
    <source>
        <strain evidence="2 3">NH7-4</strain>
    </source>
</reference>
<protein>
    <recommendedName>
        <fullName evidence="4">DUF2946 domain-containing protein</fullName>
    </recommendedName>
</protein>
<dbReference type="AlphaFoldDB" id="A0A4Y8SF65"/>
<evidence type="ECO:0000313" key="3">
    <source>
        <dbReference type="Proteomes" id="UP000297540"/>
    </source>
</evidence>
<proteinExistence type="predicted"/>
<gene>
    <name evidence="2" type="ORF">E2R66_13450</name>
</gene>